<dbReference type="GO" id="GO:0005886">
    <property type="term" value="C:plasma membrane"/>
    <property type="evidence" value="ECO:0007669"/>
    <property type="project" value="UniProtKB-SubCell"/>
</dbReference>
<keyword evidence="5 7" id="KW-0472">Membrane</keyword>
<dbReference type="PANTHER" id="PTHR30572:SF4">
    <property type="entry name" value="ABC TRANSPORTER PERMEASE YTRF"/>
    <property type="match status" value="1"/>
</dbReference>
<evidence type="ECO:0000256" key="6">
    <source>
        <dbReference type="ARBA" id="ARBA00038076"/>
    </source>
</evidence>
<evidence type="ECO:0000259" key="9">
    <source>
        <dbReference type="Pfam" id="PF12704"/>
    </source>
</evidence>
<feature type="domain" description="MacB-like periplasmic core" evidence="9">
    <location>
        <begin position="22"/>
        <end position="237"/>
    </location>
</feature>
<feature type="transmembrane region" description="Helical" evidence="7">
    <location>
        <begin position="264"/>
        <end position="295"/>
    </location>
</feature>
<evidence type="ECO:0000313" key="10">
    <source>
        <dbReference type="EMBL" id="BDE05464.1"/>
    </source>
</evidence>
<dbReference type="RefSeq" id="WP_317996501.1">
    <property type="nucleotide sequence ID" value="NZ_AP025523.1"/>
</dbReference>
<keyword evidence="4 7" id="KW-1133">Transmembrane helix</keyword>
<evidence type="ECO:0000256" key="3">
    <source>
        <dbReference type="ARBA" id="ARBA00022692"/>
    </source>
</evidence>
<feature type="domain" description="ABC3 transporter permease C-terminal" evidence="8">
    <location>
        <begin position="275"/>
        <end position="391"/>
    </location>
</feature>
<feature type="transmembrane region" description="Helical" evidence="7">
    <location>
        <begin position="316"/>
        <end position="346"/>
    </location>
</feature>
<evidence type="ECO:0000259" key="8">
    <source>
        <dbReference type="Pfam" id="PF02687"/>
    </source>
</evidence>
<dbReference type="InterPro" id="IPR050250">
    <property type="entry name" value="Macrolide_Exporter_MacB"/>
</dbReference>
<evidence type="ECO:0000256" key="2">
    <source>
        <dbReference type="ARBA" id="ARBA00022475"/>
    </source>
</evidence>
<dbReference type="EMBL" id="AP025523">
    <property type="protein sequence ID" value="BDE05464.1"/>
    <property type="molecule type" value="Genomic_DNA"/>
</dbReference>
<dbReference type="PANTHER" id="PTHR30572">
    <property type="entry name" value="MEMBRANE COMPONENT OF TRANSPORTER-RELATED"/>
    <property type="match status" value="1"/>
</dbReference>
<comment type="subcellular location">
    <subcellularLocation>
        <location evidence="1">Cell membrane</location>
        <topology evidence="1">Multi-pass membrane protein</topology>
    </subcellularLocation>
</comment>
<dbReference type="AlphaFoldDB" id="A0AAN1XTU6"/>
<dbReference type="Pfam" id="PF02687">
    <property type="entry name" value="FtsX"/>
    <property type="match status" value="1"/>
</dbReference>
<evidence type="ECO:0000256" key="5">
    <source>
        <dbReference type="ARBA" id="ARBA00023136"/>
    </source>
</evidence>
<evidence type="ECO:0000313" key="11">
    <source>
        <dbReference type="Proteomes" id="UP001317532"/>
    </source>
</evidence>
<evidence type="ECO:0000256" key="4">
    <source>
        <dbReference type="ARBA" id="ARBA00022989"/>
    </source>
</evidence>
<dbReference type="KEGG" id="vab:WPS_07400"/>
<name>A0AAN1XTU6_UNVUL</name>
<sequence>MTRLGAYAAEAFAAIWRNRTRSILTMLGMIIGTSSIIAVLGISRAASGGITGTLNSFGDQGITIAVDSNQDDARAAAIQYRDVRTIEAAAGPLLDHIEPSYTRSFTLRANGVAINTFVGSASDYYKDSITLREGRRFNRADVAGAAHVCELTAPLADKLFKGGPAEGGVVSVGGSRCTVVGVFNEIKGSLFNSIGASDFALIPYTWFHDFTPGPIDSLTIYAAPGVSVDRVSEAVDASVRRLHGARAQYQTQDSTAQVNVFNNVLGIVAAGLTGIGGVALVVAGIGIMNIMLVSVTERTREIGLRKAIGAKRGDVALQFLLEAILLSFMGGGVGTVLGFVATLLAYRAVESLVGPAPIPYLLIISVAVGFSTLVGCVFGTYPAIRASRLDPIAALRS</sequence>
<accession>A0AAN1XTU6</accession>
<dbReference type="Proteomes" id="UP001317532">
    <property type="component" value="Chromosome"/>
</dbReference>
<proteinExistence type="inferred from homology"/>
<reference evidence="10 11" key="1">
    <citation type="journal article" date="2022" name="ISME Commun">
        <title>Vulcanimicrobium alpinus gen. nov. sp. nov., the first cultivated representative of the candidate phylum 'Eremiobacterota', is a metabolically versatile aerobic anoxygenic phototroph.</title>
        <authorList>
            <person name="Yabe S."/>
            <person name="Muto K."/>
            <person name="Abe K."/>
            <person name="Yokota A."/>
            <person name="Staudigel H."/>
            <person name="Tebo B.M."/>
        </authorList>
    </citation>
    <scope>NUCLEOTIDE SEQUENCE [LARGE SCALE GENOMIC DNA]</scope>
    <source>
        <strain evidence="10 11">WC8-2</strain>
    </source>
</reference>
<gene>
    <name evidence="10" type="ORF">WPS_07400</name>
</gene>
<dbReference type="InterPro" id="IPR025857">
    <property type="entry name" value="MacB_PCD"/>
</dbReference>
<keyword evidence="11" id="KW-1185">Reference proteome</keyword>
<dbReference type="Pfam" id="PF12704">
    <property type="entry name" value="MacB_PCD"/>
    <property type="match status" value="1"/>
</dbReference>
<comment type="similarity">
    <text evidence="6">Belongs to the ABC-4 integral membrane protein family.</text>
</comment>
<keyword evidence="2" id="KW-1003">Cell membrane</keyword>
<feature type="transmembrane region" description="Helical" evidence="7">
    <location>
        <begin position="23"/>
        <end position="42"/>
    </location>
</feature>
<feature type="transmembrane region" description="Helical" evidence="7">
    <location>
        <begin position="358"/>
        <end position="381"/>
    </location>
</feature>
<dbReference type="InterPro" id="IPR003838">
    <property type="entry name" value="ABC3_permease_C"/>
</dbReference>
<organism evidence="10 11">
    <name type="scientific">Vulcanimicrobium alpinum</name>
    <dbReference type="NCBI Taxonomy" id="3016050"/>
    <lineage>
        <taxon>Bacteria</taxon>
        <taxon>Bacillati</taxon>
        <taxon>Vulcanimicrobiota</taxon>
        <taxon>Vulcanimicrobiia</taxon>
        <taxon>Vulcanimicrobiales</taxon>
        <taxon>Vulcanimicrobiaceae</taxon>
        <taxon>Vulcanimicrobium</taxon>
    </lineage>
</organism>
<dbReference type="GO" id="GO:0022857">
    <property type="term" value="F:transmembrane transporter activity"/>
    <property type="evidence" value="ECO:0007669"/>
    <property type="project" value="TreeGrafter"/>
</dbReference>
<evidence type="ECO:0000256" key="1">
    <source>
        <dbReference type="ARBA" id="ARBA00004651"/>
    </source>
</evidence>
<evidence type="ECO:0000256" key="7">
    <source>
        <dbReference type="SAM" id="Phobius"/>
    </source>
</evidence>
<keyword evidence="3 7" id="KW-0812">Transmembrane</keyword>
<protein>
    <submittedName>
        <fullName evidence="10">Multidrug ABC transporter substrate-binding protein</fullName>
    </submittedName>
</protein>